<evidence type="ECO:0000256" key="8">
    <source>
        <dbReference type="PROSITE-ProRule" id="PRU00117"/>
    </source>
</evidence>
<sequence length="629" mass="72694">IELAKQKYKDIQQGWGGLTEQKNQLRITISGYDVFTTEEATQLVLEKILKFGLTFNKLKPSPIRFPTEKEVVTVLKSPHKHKDAQEQFERRTHRRKIFISNVSQIDLKKLERELITPIWNFCRLVANFLLVTRLACPERERLFPNNELARKKLISESERVKINENNLKLEEKKVENFAKQLLLKEELVTKQLIVSSQKQEEIQQKAEKLLKIKNQIVEGLERAIPMSREEAKKCLFSLLKEEIIQELHDYQEEEISRVKNKIKEESAKIICLALERYSSELVFPKTTSTLQLENKQTISRIIGKEGRNINAFRKITGTDLLIDKENKELVVQISSFNSLRREIALQTLSSLVREERFSPVQIEKTFQRVSSEVSELAIENGKIVLKELELTGIHPELINYLGRLKYRTSYGQNVLEHCLEVAKLSGSIAAELDLSVLLARRAGLFHDIGKSVEDSGRYSHVINGIELARRYKEPEVVINAIASHHHDYPADNLYSLIVIAADKLSAARPGARGYQLEAYIERMDSLEKLAKEIPGVKKSYAFQADDYQAWEISQKVKKKIRERIIIPGEVTIQVVREKKFIQKLNTLEDHHIQGIKESELEPVQAIIKKKTKKPWPRKKLKNDLPKKNP</sequence>
<dbReference type="GO" id="GO:0004519">
    <property type="term" value="F:endonuclease activity"/>
    <property type="evidence" value="ECO:0007669"/>
    <property type="project" value="UniProtKB-KW"/>
</dbReference>
<feature type="compositionally biased region" description="Basic residues" evidence="9">
    <location>
        <begin position="610"/>
        <end position="620"/>
    </location>
</feature>
<dbReference type="GO" id="GO:0005840">
    <property type="term" value="C:ribosome"/>
    <property type="evidence" value="ECO:0007669"/>
    <property type="project" value="UniProtKB-KW"/>
</dbReference>
<evidence type="ECO:0000256" key="9">
    <source>
        <dbReference type="SAM" id="MobiDB-lite"/>
    </source>
</evidence>
<comment type="similarity">
    <text evidence="1">Belongs to the universal ribosomal protein uS10 family.</text>
</comment>
<dbReference type="SMART" id="SM00471">
    <property type="entry name" value="HDc"/>
    <property type="match status" value="1"/>
</dbReference>
<dbReference type="EMBL" id="CAMKVN010007628">
    <property type="protein sequence ID" value="CAI2191697.1"/>
    <property type="molecule type" value="Genomic_DNA"/>
</dbReference>
<evidence type="ECO:0000313" key="12">
    <source>
        <dbReference type="Proteomes" id="UP001153678"/>
    </source>
</evidence>
<dbReference type="GO" id="GO:0006402">
    <property type="term" value="P:mRNA catabolic process"/>
    <property type="evidence" value="ECO:0007669"/>
    <property type="project" value="InterPro"/>
</dbReference>
<comment type="caution">
    <text evidence="11">The sequence shown here is derived from an EMBL/GenBank/DDBJ whole genome shotgun (WGS) entry which is preliminary data.</text>
</comment>
<keyword evidence="4" id="KW-0378">Hydrolase</keyword>
<dbReference type="InterPro" id="IPR001848">
    <property type="entry name" value="Ribosomal_uS10"/>
</dbReference>
<dbReference type="CDD" id="cd00077">
    <property type="entry name" value="HDc"/>
    <property type="match status" value="1"/>
</dbReference>
<dbReference type="SUPFAM" id="SSF54791">
    <property type="entry name" value="Eukaryotic type KH-domain (KH-domain type I)"/>
    <property type="match status" value="1"/>
</dbReference>
<dbReference type="OrthoDB" id="2390395at2759"/>
<dbReference type="PROSITE" id="PS50084">
    <property type="entry name" value="KH_TYPE_1"/>
    <property type="match status" value="1"/>
</dbReference>
<dbReference type="InterPro" id="IPR017705">
    <property type="entry name" value="Ribonuclease_Y"/>
</dbReference>
<organism evidence="11 12">
    <name type="scientific">Funneliformis geosporum</name>
    <dbReference type="NCBI Taxonomy" id="1117311"/>
    <lineage>
        <taxon>Eukaryota</taxon>
        <taxon>Fungi</taxon>
        <taxon>Fungi incertae sedis</taxon>
        <taxon>Mucoromycota</taxon>
        <taxon>Glomeromycotina</taxon>
        <taxon>Glomeromycetes</taxon>
        <taxon>Glomerales</taxon>
        <taxon>Glomeraceae</taxon>
        <taxon>Funneliformis</taxon>
    </lineage>
</organism>
<dbReference type="InterPro" id="IPR003607">
    <property type="entry name" value="HD/PDEase_dom"/>
</dbReference>
<protein>
    <submittedName>
        <fullName evidence="11">8447_t:CDS:1</fullName>
    </submittedName>
</protein>
<evidence type="ECO:0000256" key="3">
    <source>
        <dbReference type="ARBA" id="ARBA00022759"/>
    </source>
</evidence>
<reference evidence="11" key="1">
    <citation type="submission" date="2022-08" db="EMBL/GenBank/DDBJ databases">
        <authorList>
            <person name="Kallberg Y."/>
            <person name="Tangrot J."/>
            <person name="Rosling A."/>
        </authorList>
    </citation>
    <scope>NUCLEOTIDE SEQUENCE</scope>
    <source>
        <strain evidence="11">Wild A</strain>
    </source>
</reference>
<dbReference type="SUPFAM" id="SSF54999">
    <property type="entry name" value="Ribosomal protein S10"/>
    <property type="match status" value="1"/>
</dbReference>
<dbReference type="HAMAP" id="MF_00335">
    <property type="entry name" value="RNase_Y"/>
    <property type="match status" value="1"/>
</dbReference>
<dbReference type="SMART" id="SM00322">
    <property type="entry name" value="KH"/>
    <property type="match status" value="1"/>
</dbReference>
<keyword evidence="12" id="KW-1185">Reference proteome</keyword>
<dbReference type="Pfam" id="PF01966">
    <property type="entry name" value="HD"/>
    <property type="match status" value="1"/>
</dbReference>
<accession>A0A9W4X352</accession>
<evidence type="ECO:0000259" key="10">
    <source>
        <dbReference type="PROSITE" id="PS51831"/>
    </source>
</evidence>
<dbReference type="GO" id="GO:1990904">
    <property type="term" value="C:ribonucleoprotein complex"/>
    <property type="evidence" value="ECO:0007669"/>
    <property type="project" value="UniProtKB-KW"/>
</dbReference>
<keyword evidence="2" id="KW-0540">Nuclease</keyword>
<dbReference type="PROSITE" id="PS51831">
    <property type="entry name" value="HD"/>
    <property type="match status" value="1"/>
</dbReference>
<dbReference type="GO" id="GO:0003735">
    <property type="term" value="F:structural constituent of ribosome"/>
    <property type="evidence" value="ECO:0007669"/>
    <property type="project" value="InterPro"/>
</dbReference>
<dbReference type="PANTHER" id="PTHR35795">
    <property type="entry name" value="SLR1885 PROTEIN"/>
    <property type="match status" value="1"/>
</dbReference>
<evidence type="ECO:0000256" key="2">
    <source>
        <dbReference type="ARBA" id="ARBA00022722"/>
    </source>
</evidence>
<feature type="region of interest" description="Disordered" evidence="9">
    <location>
        <begin position="610"/>
        <end position="629"/>
    </location>
</feature>
<keyword evidence="6" id="KW-0689">Ribosomal protein</keyword>
<dbReference type="InterPro" id="IPR006675">
    <property type="entry name" value="HDIG_dom"/>
</dbReference>
<dbReference type="PRINTS" id="PR00971">
    <property type="entry name" value="RIBOSOMALS10"/>
</dbReference>
<dbReference type="SUPFAM" id="SSF109604">
    <property type="entry name" value="HD-domain/PDEase-like"/>
    <property type="match status" value="1"/>
</dbReference>
<dbReference type="Gene3D" id="3.30.70.600">
    <property type="entry name" value="Ribosomal protein S10 domain"/>
    <property type="match status" value="1"/>
</dbReference>
<dbReference type="InterPro" id="IPR004087">
    <property type="entry name" value="KH_dom"/>
</dbReference>
<evidence type="ECO:0000256" key="5">
    <source>
        <dbReference type="ARBA" id="ARBA00022884"/>
    </source>
</evidence>
<dbReference type="InterPro" id="IPR027486">
    <property type="entry name" value="Ribosomal_uS10_dom"/>
</dbReference>
<evidence type="ECO:0000256" key="4">
    <source>
        <dbReference type="ARBA" id="ARBA00022801"/>
    </source>
</evidence>
<gene>
    <name evidence="11" type="ORF">FWILDA_LOCUS15201</name>
</gene>
<feature type="domain" description="HD" evidence="10">
    <location>
        <begin position="414"/>
        <end position="507"/>
    </location>
</feature>
<dbReference type="NCBIfam" id="TIGR00277">
    <property type="entry name" value="HDIG"/>
    <property type="match status" value="1"/>
</dbReference>
<evidence type="ECO:0000256" key="7">
    <source>
        <dbReference type="ARBA" id="ARBA00023274"/>
    </source>
</evidence>
<dbReference type="GO" id="GO:0016787">
    <property type="term" value="F:hydrolase activity"/>
    <property type="evidence" value="ECO:0007669"/>
    <property type="project" value="UniProtKB-KW"/>
</dbReference>
<evidence type="ECO:0000256" key="6">
    <source>
        <dbReference type="ARBA" id="ARBA00022980"/>
    </source>
</evidence>
<dbReference type="HAMAP" id="MF_00508">
    <property type="entry name" value="Ribosomal_uS10"/>
    <property type="match status" value="1"/>
</dbReference>
<dbReference type="InterPro" id="IPR036612">
    <property type="entry name" value="KH_dom_type_1_sf"/>
</dbReference>
<feature type="non-terminal residue" evidence="11">
    <location>
        <position position="629"/>
    </location>
</feature>
<dbReference type="AlphaFoldDB" id="A0A9W4X352"/>
<dbReference type="GO" id="GO:0006412">
    <property type="term" value="P:translation"/>
    <property type="evidence" value="ECO:0007669"/>
    <property type="project" value="InterPro"/>
</dbReference>
<keyword evidence="3" id="KW-0255">Endonuclease</keyword>
<dbReference type="GO" id="GO:0003723">
    <property type="term" value="F:RNA binding"/>
    <property type="evidence" value="ECO:0007669"/>
    <property type="project" value="UniProtKB-UniRule"/>
</dbReference>
<dbReference type="GO" id="GO:0016020">
    <property type="term" value="C:membrane"/>
    <property type="evidence" value="ECO:0007669"/>
    <property type="project" value="InterPro"/>
</dbReference>
<keyword evidence="7" id="KW-0687">Ribonucleoprotein</keyword>
<dbReference type="InterPro" id="IPR036838">
    <property type="entry name" value="Ribosomal_uS10_dom_sf"/>
</dbReference>
<evidence type="ECO:0000313" key="11">
    <source>
        <dbReference type="EMBL" id="CAI2191697.1"/>
    </source>
</evidence>
<dbReference type="InterPro" id="IPR006674">
    <property type="entry name" value="HD_domain"/>
</dbReference>
<dbReference type="PANTHER" id="PTHR35795:SF1">
    <property type="entry name" value="BIS(5'-NUCLEOSYL)-TETRAPHOSPHATASE, SYMMETRICAL"/>
    <property type="match status" value="1"/>
</dbReference>
<dbReference type="Pfam" id="PF00338">
    <property type="entry name" value="Ribosomal_S10"/>
    <property type="match status" value="1"/>
</dbReference>
<dbReference type="SMART" id="SM01403">
    <property type="entry name" value="Ribosomal_S10"/>
    <property type="match status" value="1"/>
</dbReference>
<proteinExistence type="inferred from homology"/>
<evidence type="ECO:0000256" key="1">
    <source>
        <dbReference type="ARBA" id="ARBA00007102"/>
    </source>
</evidence>
<dbReference type="InterPro" id="IPR051094">
    <property type="entry name" value="Diverse_Catalytic_Enzymes"/>
</dbReference>
<dbReference type="Pfam" id="PF00013">
    <property type="entry name" value="KH_1"/>
    <property type="match status" value="1"/>
</dbReference>
<dbReference type="Proteomes" id="UP001153678">
    <property type="component" value="Unassembled WGS sequence"/>
</dbReference>
<dbReference type="Gene3D" id="1.10.3210.10">
    <property type="entry name" value="Hypothetical protein af1432"/>
    <property type="match status" value="1"/>
</dbReference>
<keyword evidence="5 8" id="KW-0694">RNA-binding</keyword>
<dbReference type="InterPro" id="IPR004088">
    <property type="entry name" value="KH_dom_type_1"/>
</dbReference>
<name>A0A9W4X352_9GLOM</name>